<keyword evidence="2 6" id="KW-0349">Heme</keyword>
<dbReference type="PRINTS" id="PR00363">
    <property type="entry name" value="CYTOCHROMEB5"/>
</dbReference>
<evidence type="ECO:0000256" key="3">
    <source>
        <dbReference type="ARBA" id="ARBA00022723"/>
    </source>
</evidence>
<dbReference type="PROSITE" id="PS50255">
    <property type="entry name" value="CYTOCHROME_B5_2"/>
    <property type="match status" value="1"/>
</dbReference>
<dbReference type="GO" id="GO:0046872">
    <property type="term" value="F:metal ion binding"/>
    <property type="evidence" value="ECO:0007669"/>
    <property type="project" value="UniProtKB-UniRule"/>
</dbReference>
<keyword evidence="5 6" id="KW-0408">Iron</keyword>
<dbReference type="InterPro" id="IPR039261">
    <property type="entry name" value="FNR_nucleotide-bd"/>
</dbReference>
<feature type="domain" description="Cytochrome b5 heme-binding" evidence="7">
    <location>
        <begin position="47"/>
        <end position="123"/>
    </location>
</feature>
<dbReference type="InterPro" id="IPR008333">
    <property type="entry name" value="Cbr1-like_FAD-bd_dom"/>
</dbReference>
<dbReference type="Pfam" id="PF00175">
    <property type="entry name" value="NAD_binding_1"/>
    <property type="match status" value="1"/>
</dbReference>
<evidence type="ECO:0000256" key="6">
    <source>
        <dbReference type="RuleBase" id="RU362121"/>
    </source>
</evidence>
<name>A0A1I8AC15_9BILA</name>
<reference evidence="10" key="1">
    <citation type="submission" date="2016-11" db="UniProtKB">
        <authorList>
            <consortium name="WormBaseParasite"/>
        </authorList>
    </citation>
    <scope>IDENTIFICATION</scope>
</reference>
<proteinExistence type="inferred from homology"/>
<dbReference type="FunFam" id="3.10.120.10:FF:000001">
    <property type="entry name" value="Cytochrome b5 reductase 4"/>
    <property type="match status" value="1"/>
</dbReference>
<accession>A0A1I8AC15</accession>
<keyword evidence="4" id="KW-0560">Oxidoreductase</keyword>
<dbReference type="InterPro" id="IPR051872">
    <property type="entry name" value="Cytochrome_b5/Flavoprotein_Rdt"/>
</dbReference>
<feature type="domain" description="FAD-binding FR-type" evidence="8">
    <location>
        <begin position="253"/>
        <end position="357"/>
    </location>
</feature>
<evidence type="ECO:0000259" key="7">
    <source>
        <dbReference type="PROSITE" id="PS50255"/>
    </source>
</evidence>
<dbReference type="Pfam" id="PF00173">
    <property type="entry name" value="Cyt-b5"/>
    <property type="match status" value="1"/>
</dbReference>
<evidence type="ECO:0000259" key="8">
    <source>
        <dbReference type="PROSITE" id="PS51384"/>
    </source>
</evidence>
<sequence>MLNVPSISGSAGAGRSEYGRAKVALKPGKGLMDWVRLASSKLLSRKQPSVDHIELAKHTLVTDCWILLFDTVYDITSYLEFHPGGVDELMRAAGTDATDLFNEYHMWVNYESMLKSCVVGPFRGDRSKLAKPKPAMTEDKTNGGSLEAPTMAQLKISSRILPGSVLKLECPSWENLRTENVCGYIENREFSLLLREYGQKTLRIFWDGLPEAVNASEFTISVVDGAILVDFLDKPTITVFLTKLGRVLPDTSVRYHSCRVDSVEKLNYNCIMMKVSLPSKVVMPVPTGHHVSIRIKKGANLISRPHTPITCVNKSGLYELTFMIKIYRLGILTPVFKDVTAGTCIDISDPIGRIDFERQILAEEAEEVLCFAAGTGITPMIRLAEQRIFHKGKTEIWWFNRTEEDILESRVFPISAERVEHVLSEPTELWTGRKGRINEELVREAVDDKTHYRIYVCGTDGFNNEALRLLREAGVYMDTVHVFQG</sequence>
<evidence type="ECO:0000256" key="5">
    <source>
        <dbReference type="ARBA" id="ARBA00023004"/>
    </source>
</evidence>
<dbReference type="InterPro" id="IPR018506">
    <property type="entry name" value="Cyt_B5_heme-BS"/>
</dbReference>
<dbReference type="InterPro" id="IPR036400">
    <property type="entry name" value="Cyt_B5-like_heme/steroid_sf"/>
</dbReference>
<dbReference type="GO" id="GO:0006801">
    <property type="term" value="P:superoxide metabolic process"/>
    <property type="evidence" value="ECO:0007669"/>
    <property type="project" value="TreeGrafter"/>
</dbReference>
<keyword evidence="9" id="KW-1185">Reference proteome</keyword>
<evidence type="ECO:0000256" key="1">
    <source>
        <dbReference type="ARBA" id="ARBA00006105"/>
    </source>
</evidence>
<dbReference type="SUPFAM" id="SSF55856">
    <property type="entry name" value="Cytochrome b5-like heme/steroid binding domain"/>
    <property type="match status" value="1"/>
</dbReference>
<keyword evidence="3 6" id="KW-0479">Metal-binding</keyword>
<dbReference type="Pfam" id="PF00970">
    <property type="entry name" value="FAD_binding_6"/>
    <property type="match status" value="1"/>
</dbReference>
<dbReference type="SUPFAM" id="SSF52343">
    <property type="entry name" value="Ferredoxin reductase-like, C-terminal NADP-linked domain"/>
    <property type="match status" value="1"/>
</dbReference>
<dbReference type="Gene3D" id="3.40.50.80">
    <property type="entry name" value="Nucleotide-binding domain of ferredoxin-NADP reductase (FNR) module"/>
    <property type="match status" value="1"/>
</dbReference>
<evidence type="ECO:0000313" key="10">
    <source>
        <dbReference type="WBParaSite" id="L893_g3908.t1"/>
    </source>
</evidence>
<dbReference type="SMART" id="SM01117">
    <property type="entry name" value="Cyt-b5"/>
    <property type="match status" value="1"/>
</dbReference>
<dbReference type="PROSITE" id="PS51384">
    <property type="entry name" value="FAD_FR"/>
    <property type="match status" value="1"/>
</dbReference>
<dbReference type="Gene3D" id="3.10.120.10">
    <property type="entry name" value="Cytochrome b5-like heme/steroid binding domain"/>
    <property type="match status" value="1"/>
</dbReference>
<dbReference type="SUPFAM" id="SSF63380">
    <property type="entry name" value="Riboflavin synthase domain-like"/>
    <property type="match status" value="1"/>
</dbReference>
<protein>
    <submittedName>
        <fullName evidence="10">Cytochrome-b5 reductase</fullName>
    </submittedName>
</protein>
<dbReference type="InterPro" id="IPR017927">
    <property type="entry name" value="FAD-bd_FR_type"/>
</dbReference>
<comment type="similarity">
    <text evidence="6">Belongs to the cytochrome b5 family.</text>
</comment>
<dbReference type="GO" id="GO:0020037">
    <property type="term" value="F:heme binding"/>
    <property type="evidence" value="ECO:0007669"/>
    <property type="project" value="UniProtKB-UniRule"/>
</dbReference>
<dbReference type="CDD" id="cd06183">
    <property type="entry name" value="cyt_b5_reduct_like"/>
    <property type="match status" value="1"/>
</dbReference>
<evidence type="ECO:0000256" key="4">
    <source>
        <dbReference type="ARBA" id="ARBA00023002"/>
    </source>
</evidence>
<dbReference type="AlphaFoldDB" id="A0A1I8AC15"/>
<comment type="similarity">
    <text evidence="1">Belongs to the flavoprotein pyridine nucleotide cytochrome reductase family.</text>
</comment>
<dbReference type="InterPro" id="IPR017938">
    <property type="entry name" value="Riboflavin_synthase-like_b-brl"/>
</dbReference>
<dbReference type="Proteomes" id="UP000095287">
    <property type="component" value="Unplaced"/>
</dbReference>
<dbReference type="GO" id="GO:0005783">
    <property type="term" value="C:endoplasmic reticulum"/>
    <property type="evidence" value="ECO:0007669"/>
    <property type="project" value="TreeGrafter"/>
</dbReference>
<dbReference type="InterPro" id="IPR001199">
    <property type="entry name" value="Cyt_B5-like_heme/steroid-bd"/>
</dbReference>
<organism evidence="9 10">
    <name type="scientific">Steinernema glaseri</name>
    <dbReference type="NCBI Taxonomy" id="37863"/>
    <lineage>
        <taxon>Eukaryota</taxon>
        <taxon>Metazoa</taxon>
        <taxon>Ecdysozoa</taxon>
        <taxon>Nematoda</taxon>
        <taxon>Chromadorea</taxon>
        <taxon>Rhabditida</taxon>
        <taxon>Tylenchina</taxon>
        <taxon>Panagrolaimomorpha</taxon>
        <taxon>Strongyloidoidea</taxon>
        <taxon>Steinernematidae</taxon>
        <taxon>Steinernema</taxon>
    </lineage>
</organism>
<dbReference type="PANTHER" id="PTHR46237">
    <property type="entry name" value="CYTOCHROME B5 REDUCTASE 4 FAMILY MEMBER"/>
    <property type="match status" value="1"/>
</dbReference>
<dbReference type="PROSITE" id="PS00191">
    <property type="entry name" value="CYTOCHROME_B5_1"/>
    <property type="match status" value="1"/>
</dbReference>
<dbReference type="GO" id="GO:0004128">
    <property type="term" value="F:cytochrome-b5 reductase activity, acting on NAD(P)H"/>
    <property type="evidence" value="ECO:0007669"/>
    <property type="project" value="TreeGrafter"/>
</dbReference>
<dbReference type="InterPro" id="IPR001433">
    <property type="entry name" value="OxRdtase_FAD/NAD-bd"/>
</dbReference>
<evidence type="ECO:0000313" key="9">
    <source>
        <dbReference type="Proteomes" id="UP000095287"/>
    </source>
</evidence>
<dbReference type="PRINTS" id="PR00406">
    <property type="entry name" value="CYTB5RDTASE"/>
</dbReference>
<dbReference type="WBParaSite" id="L893_g3908.t1">
    <property type="protein sequence ID" value="L893_g3908.t1"/>
    <property type="gene ID" value="L893_g3908"/>
</dbReference>
<dbReference type="PANTHER" id="PTHR46237:SF1">
    <property type="entry name" value="CYTOCHROME B5 REDUCTASE 4"/>
    <property type="match status" value="1"/>
</dbReference>
<dbReference type="Gene3D" id="2.40.30.10">
    <property type="entry name" value="Translation factors"/>
    <property type="match status" value="1"/>
</dbReference>
<evidence type="ECO:0000256" key="2">
    <source>
        <dbReference type="ARBA" id="ARBA00022617"/>
    </source>
</evidence>